<evidence type="ECO:0000313" key="13">
    <source>
        <dbReference type="Proteomes" id="UP000756132"/>
    </source>
</evidence>
<keyword evidence="3 11" id="KW-0812">Transmembrane</keyword>
<dbReference type="KEGG" id="ffu:CLAFUR5_07592"/>
<dbReference type="OMA" id="WVGALTW"/>
<keyword evidence="4 9" id="KW-0256">Endoplasmic reticulum</keyword>
<dbReference type="RefSeq" id="XP_047763737.1">
    <property type="nucleotide sequence ID" value="XM_047906740.1"/>
</dbReference>
<evidence type="ECO:0000256" key="1">
    <source>
        <dbReference type="ARBA" id="ARBA00004648"/>
    </source>
</evidence>
<sequence length="251" mass="27830">MHSSLVRVQNVFGFFTSVAFAVAAAIAVSVLLSPQTPSASLELKNVKVAKGRPHYYSPKREEYAHVTFDLTTDLTSLFNWNTKQIFLWVEASYPSTSPSTIPPSEAVVWDAIIPSSYAPFHQNTYIHPTPSSKKLTAKEKKALKNKKRIPYPAGGSAGIVRLEGQKPKYQITDVTGKIAERENATLTLHWNVQPWVGMLTWTNRKSYGRWEGLKGGKSEVFTFPALKGSETVKKEDMKTETGGEKNRGSPA</sequence>
<name>A0A9Q8PBE6_PASFU</name>
<dbReference type="GO" id="GO:0045047">
    <property type="term" value="P:protein targeting to ER"/>
    <property type="evidence" value="ECO:0007669"/>
    <property type="project" value="TreeGrafter"/>
</dbReference>
<comment type="similarity">
    <text evidence="2 9">Belongs to the SPCS3 family.</text>
</comment>
<organism evidence="12 13">
    <name type="scientific">Passalora fulva</name>
    <name type="common">Tomato leaf mold</name>
    <name type="synonym">Cladosporium fulvum</name>
    <dbReference type="NCBI Taxonomy" id="5499"/>
    <lineage>
        <taxon>Eukaryota</taxon>
        <taxon>Fungi</taxon>
        <taxon>Dikarya</taxon>
        <taxon>Ascomycota</taxon>
        <taxon>Pezizomycotina</taxon>
        <taxon>Dothideomycetes</taxon>
        <taxon>Dothideomycetidae</taxon>
        <taxon>Mycosphaerellales</taxon>
        <taxon>Mycosphaerellaceae</taxon>
        <taxon>Fulvia</taxon>
    </lineage>
</organism>
<dbReference type="GO" id="GO:0006465">
    <property type="term" value="P:signal peptide processing"/>
    <property type="evidence" value="ECO:0007669"/>
    <property type="project" value="UniProtKB-UniRule"/>
</dbReference>
<comment type="function">
    <text evidence="8">Essential component of the signal peptidase complex (SPC) which catalyzes the cleavage of N-terminal signal sequences from nascent proteins as they are translocated into the lumen of the endoplasmic reticulum. Essential for the SPC catalytic activity, possibly by stabilizing and positioning the active center of the complex close to the lumenal surface. Essential for viability.</text>
</comment>
<keyword evidence="13" id="KW-1185">Reference proteome</keyword>
<evidence type="ECO:0000256" key="3">
    <source>
        <dbReference type="ARBA" id="ARBA00022692"/>
    </source>
</evidence>
<dbReference type="PANTHER" id="PTHR12804">
    <property type="entry name" value="MICROSOMAL SIGNAL PEPTIDASE 23 KD SUBUNIT SPC22/23"/>
    <property type="match status" value="1"/>
</dbReference>
<dbReference type="GO" id="GO:0005787">
    <property type="term" value="C:signal peptidase complex"/>
    <property type="evidence" value="ECO:0007669"/>
    <property type="project" value="UniProtKB-UniRule"/>
</dbReference>
<feature type="transmembrane region" description="Helical" evidence="11">
    <location>
        <begin position="12"/>
        <end position="32"/>
    </location>
</feature>
<keyword evidence="5" id="KW-0735">Signal-anchor</keyword>
<comment type="subcellular location">
    <subcellularLocation>
        <location evidence="1">Endoplasmic reticulum membrane</location>
        <topology evidence="1">Single-pass type II membrane protein</topology>
    </subcellularLocation>
</comment>
<reference evidence="12" key="2">
    <citation type="journal article" date="2022" name="Microb. Genom.">
        <title>A chromosome-scale genome assembly of the tomato pathogen Cladosporium fulvum reveals a compartmentalized genome architecture and the presence of a dispensable chromosome.</title>
        <authorList>
            <person name="Zaccaron A.Z."/>
            <person name="Chen L.H."/>
            <person name="Samaras A."/>
            <person name="Stergiopoulos I."/>
        </authorList>
    </citation>
    <scope>NUCLEOTIDE SEQUENCE</scope>
    <source>
        <strain evidence="12">Race5_Kim</strain>
    </source>
</reference>
<dbReference type="Pfam" id="PF04573">
    <property type="entry name" value="SPC22"/>
    <property type="match status" value="2"/>
</dbReference>
<evidence type="ECO:0000256" key="2">
    <source>
        <dbReference type="ARBA" id="ARBA00009289"/>
    </source>
</evidence>
<dbReference type="PIRSF" id="PIRSF016089">
    <property type="entry name" value="SPC22"/>
    <property type="match status" value="1"/>
</dbReference>
<dbReference type="Proteomes" id="UP000756132">
    <property type="component" value="Chromosome 6"/>
</dbReference>
<feature type="region of interest" description="Disordered" evidence="10">
    <location>
        <begin position="231"/>
        <end position="251"/>
    </location>
</feature>
<dbReference type="AlphaFoldDB" id="A0A9Q8PBE6"/>
<reference evidence="12" key="1">
    <citation type="submission" date="2021-12" db="EMBL/GenBank/DDBJ databases">
        <authorList>
            <person name="Zaccaron A."/>
            <person name="Stergiopoulos I."/>
        </authorList>
    </citation>
    <scope>NUCLEOTIDE SEQUENCE</scope>
    <source>
        <strain evidence="12">Race5_Kim</strain>
    </source>
</reference>
<dbReference type="EMBL" id="CP090168">
    <property type="protein sequence ID" value="UJO19371.1"/>
    <property type="molecule type" value="Genomic_DNA"/>
</dbReference>
<dbReference type="OrthoDB" id="10261524at2759"/>
<evidence type="ECO:0000256" key="10">
    <source>
        <dbReference type="SAM" id="MobiDB-lite"/>
    </source>
</evidence>
<dbReference type="InterPro" id="IPR007653">
    <property type="entry name" value="SPC3"/>
</dbReference>
<evidence type="ECO:0000313" key="12">
    <source>
        <dbReference type="EMBL" id="UJO19371.1"/>
    </source>
</evidence>
<keyword evidence="7 9" id="KW-0472">Membrane</keyword>
<gene>
    <name evidence="12" type="ORF">CLAFUR5_07592</name>
</gene>
<evidence type="ECO:0000256" key="6">
    <source>
        <dbReference type="ARBA" id="ARBA00022989"/>
    </source>
</evidence>
<dbReference type="PANTHER" id="PTHR12804:SF0">
    <property type="entry name" value="SIGNAL PEPTIDASE COMPLEX SUBUNIT 3"/>
    <property type="match status" value="1"/>
</dbReference>
<evidence type="ECO:0000256" key="7">
    <source>
        <dbReference type="ARBA" id="ARBA00023136"/>
    </source>
</evidence>
<evidence type="ECO:0000256" key="8">
    <source>
        <dbReference type="ARBA" id="ARBA00045670"/>
    </source>
</evidence>
<evidence type="ECO:0000256" key="5">
    <source>
        <dbReference type="ARBA" id="ARBA00022968"/>
    </source>
</evidence>
<protein>
    <recommendedName>
        <fullName evidence="9">Signal peptidase subunit 3</fullName>
    </recommendedName>
</protein>
<keyword evidence="6 11" id="KW-1133">Transmembrane helix</keyword>
<proteinExistence type="inferred from homology"/>
<dbReference type="GeneID" id="71987470"/>
<accession>A0A9Q8PBE6</accession>
<evidence type="ECO:0000256" key="11">
    <source>
        <dbReference type="SAM" id="Phobius"/>
    </source>
</evidence>
<evidence type="ECO:0000256" key="4">
    <source>
        <dbReference type="ARBA" id="ARBA00022824"/>
    </source>
</evidence>
<evidence type="ECO:0000256" key="9">
    <source>
        <dbReference type="PIRNR" id="PIRNR016089"/>
    </source>
</evidence>